<keyword evidence="16" id="KW-1185">Reference proteome</keyword>
<protein>
    <recommendedName>
        <fullName evidence="3 13">Flagellar biosynthetic protein FlhB</fullName>
    </recommendedName>
</protein>
<dbReference type="AlphaFoldDB" id="A0A2S3UQY2"/>
<sequence length="358" mass="39387">MSEETDKDSKTEEPTEKKVRDAIEKGNTPVSREAPVLATFVAALLIGGFVVTSGARQLVGKLTHLLDLSGGVRLGNSADALLLSHAVSIETAVFLAPVIALLSVAGLASAFLQNTPSIVFHRIKPDFSKLSPSKGWKRIFGAQGLVEFLKAVFKFTTVSAIVFGQFRANEVELINAMFTDPSALPETILQISMRLIAGVCIVTILLVTVDVLWSRSHWRKNLRMSKQEIKDEHKQMEGDPIVKARQRSLARDRARNRMMSAVPQATLVIANPTHFAVALRYDGDQSPAPVVVAKGQDLIALKIREIAETNNIPVIEDIQLARSLYAATEIERMIPPEFYRAVAEIICYVYSRQTRTAV</sequence>
<feature type="compositionally biased region" description="Basic and acidic residues" evidence="14">
    <location>
        <begin position="7"/>
        <end position="24"/>
    </location>
</feature>
<evidence type="ECO:0000256" key="6">
    <source>
        <dbReference type="ARBA" id="ARBA00022692"/>
    </source>
</evidence>
<dbReference type="NCBIfam" id="TIGR00328">
    <property type="entry name" value="flhB"/>
    <property type="match status" value="1"/>
</dbReference>
<keyword evidence="6 13" id="KW-0812">Transmembrane</keyword>
<evidence type="ECO:0000256" key="14">
    <source>
        <dbReference type="SAM" id="MobiDB-lite"/>
    </source>
</evidence>
<dbReference type="Gene3D" id="6.10.250.2080">
    <property type="match status" value="1"/>
</dbReference>
<dbReference type="Gene3D" id="3.40.1690.10">
    <property type="entry name" value="secretion proteins EscU"/>
    <property type="match status" value="1"/>
</dbReference>
<dbReference type="PRINTS" id="PR00950">
    <property type="entry name" value="TYPE3IMSPROT"/>
</dbReference>
<comment type="caution">
    <text evidence="13">Lacks conserved residue(s) required for the propagation of feature annotation.</text>
</comment>
<keyword evidence="10 13" id="KW-0472">Membrane</keyword>
<keyword evidence="15" id="KW-0966">Cell projection</keyword>
<dbReference type="InterPro" id="IPR029025">
    <property type="entry name" value="T3SS_substrate_exporter_C"/>
</dbReference>
<gene>
    <name evidence="13" type="primary">flhB</name>
    <name evidence="15" type="ORF">CLV41_107152</name>
</gene>
<keyword evidence="15" id="KW-0282">Flagellum</keyword>
<keyword evidence="7 13" id="KW-1005">Bacterial flagellum biogenesis</keyword>
<dbReference type="GO" id="GO:0009306">
    <property type="term" value="P:protein secretion"/>
    <property type="evidence" value="ECO:0007669"/>
    <property type="project" value="InterPro"/>
</dbReference>
<evidence type="ECO:0000313" key="16">
    <source>
        <dbReference type="Proteomes" id="UP000236959"/>
    </source>
</evidence>
<evidence type="ECO:0000256" key="8">
    <source>
        <dbReference type="ARBA" id="ARBA00022927"/>
    </source>
</evidence>
<dbReference type="GO" id="GO:0044780">
    <property type="term" value="P:bacterial-type flagellum assembly"/>
    <property type="evidence" value="ECO:0007669"/>
    <property type="project" value="InterPro"/>
</dbReference>
<evidence type="ECO:0000256" key="3">
    <source>
        <dbReference type="ARBA" id="ARBA00021622"/>
    </source>
</evidence>
<feature type="transmembrane region" description="Helical" evidence="13">
    <location>
        <begin position="34"/>
        <end position="55"/>
    </location>
</feature>
<dbReference type="PANTHER" id="PTHR30531">
    <property type="entry name" value="FLAGELLAR BIOSYNTHETIC PROTEIN FLHB"/>
    <property type="match status" value="1"/>
</dbReference>
<keyword evidence="5 13" id="KW-1003">Cell membrane</keyword>
<comment type="subcellular location">
    <subcellularLocation>
        <location evidence="1">Cell membrane</location>
        <topology evidence="1">Multi-pass membrane protein</topology>
    </subcellularLocation>
</comment>
<comment type="similarity">
    <text evidence="2 13">Belongs to the type III secretion exporter family.</text>
</comment>
<name>A0A2S3UQY2_9HYPH</name>
<evidence type="ECO:0000256" key="9">
    <source>
        <dbReference type="ARBA" id="ARBA00022989"/>
    </source>
</evidence>
<comment type="function">
    <text evidence="12 13">Required for formation of the rod structure in the basal body of the flagellar apparatus. Together with FliI and FliH, may constitute the export apparatus of flagellin.</text>
</comment>
<evidence type="ECO:0000256" key="2">
    <source>
        <dbReference type="ARBA" id="ARBA00010690"/>
    </source>
</evidence>
<feature type="transmembrane region" description="Helical" evidence="13">
    <location>
        <begin position="92"/>
        <end position="112"/>
    </location>
</feature>
<keyword evidence="15" id="KW-0969">Cilium</keyword>
<comment type="caution">
    <text evidence="15">The sequence shown here is derived from an EMBL/GenBank/DDBJ whole genome shotgun (WGS) entry which is preliminary data.</text>
</comment>
<dbReference type="GO" id="GO:0005886">
    <property type="term" value="C:plasma membrane"/>
    <property type="evidence" value="ECO:0007669"/>
    <property type="project" value="UniProtKB-SubCell"/>
</dbReference>
<evidence type="ECO:0000256" key="10">
    <source>
        <dbReference type="ARBA" id="ARBA00023136"/>
    </source>
</evidence>
<dbReference type="Proteomes" id="UP000236959">
    <property type="component" value="Unassembled WGS sequence"/>
</dbReference>
<dbReference type="FunFam" id="3.40.1690.10:FF:000001">
    <property type="entry name" value="Flagellar biosynthetic protein FlhB"/>
    <property type="match status" value="1"/>
</dbReference>
<evidence type="ECO:0000256" key="5">
    <source>
        <dbReference type="ARBA" id="ARBA00022475"/>
    </source>
</evidence>
<evidence type="ECO:0000256" key="12">
    <source>
        <dbReference type="ARBA" id="ARBA00025078"/>
    </source>
</evidence>
<accession>A0A2S3UQY2</accession>
<keyword evidence="8 13" id="KW-0653">Protein transport</keyword>
<proteinExistence type="inferred from homology"/>
<dbReference type="OrthoDB" id="9807950at2"/>
<keyword evidence="9 13" id="KW-1133">Transmembrane helix</keyword>
<dbReference type="EMBL" id="PPCN01000007">
    <property type="protein sequence ID" value="POF30125.1"/>
    <property type="molecule type" value="Genomic_DNA"/>
</dbReference>
<keyword evidence="4 13" id="KW-0813">Transport</keyword>
<keyword evidence="11 13" id="KW-1006">Bacterial flagellum protein export</keyword>
<dbReference type="InterPro" id="IPR006136">
    <property type="entry name" value="FlhB"/>
</dbReference>
<organism evidence="15 16">
    <name type="scientific">Roseibium marinum</name>
    <dbReference type="NCBI Taxonomy" id="281252"/>
    <lineage>
        <taxon>Bacteria</taxon>
        <taxon>Pseudomonadati</taxon>
        <taxon>Pseudomonadota</taxon>
        <taxon>Alphaproteobacteria</taxon>
        <taxon>Hyphomicrobiales</taxon>
        <taxon>Stappiaceae</taxon>
        <taxon>Roseibium</taxon>
    </lineage>
</organism>
<dbReference type="RefSeq" id="WP_103223513.1">
    <property type="nucleotide sequence ID" value="NZ_PPCN01000007.1"/>
</dbReference>
<evidence type="ECO:0000256" key="11">
    <source>
        <dbReference type="ARBA" id="ARBA00023225"/>
    </source>
</evidence>
<evidence type="ECO:0000256" key="13">
    <source>
        <dbReference type="RuleBase" id="RU364091"/>
    </source>
</evidence>
<dbReference type="InterPro" id="IPR006135">
    <property type="entry name" value="T3SS_substrate_exporter"/>
</dbReference>
<reference evidence="15 16" key="1">
    <citation type="submission" date="2018-01" db="EMBL/GenBank/DDBJ databases">
        <title>Genomic Encyclopedia of Archaeal and Bacterial Type Strains, Phase II (KMG-II): from individual species to whole genera.</title>
        <authorList>
            <person name="Goeker M."/>
        </authorList>
    </citation>
    <scope>NUCLEOTIDE SEQUENCE [LARGE SCALE GENOMIC DNA]</scope>
    <source>
        <strain evidence="15 16">DSM 17023</strain>
    </source>
</reference>
<evidence type="ECO:0000313" key="15">
    <source>
        <dbReference type="EMBL" id="POF30125.1"/>
    </source>
</evidence>
<dbReference type="Pfam" id="PF01312">
    <property type="entry name" value="Bac_export_2"/>
    <property type="match status" value="1"/>
</dbReference>
<feature type="transmembrane region" description="Helical" evidence="13">
    <location>
        <begin position="191"/>
        <end position="213"/>
    </location>
</feature>
<dbReference type="PANTHER" id="PTHR30531:SF12">
    <property type="entry name" value="FLAGELLAR BIOSYNTHETIC PROTEIN FLHB"/>
    <property type="match status" value="1"/>
</dbReference>
<evidence type="ECO:0000256" key="4">
    <source>
        <dbReference type="ARBA" id="ARBA00022448"/>
    </source>
</evidence>
<dbReference type="SUPFAM" id="SSF160544">
    <property type="entry name" value="EscU C-terminal domain-like"/>
    <property type="match status" value="1"/>
</dbReference>
<feature type="region of interest" description="Disordered" evidence="14">
    <location>
        <begin position="1"/>
        <end position="25"/>
    </location>
</feature>
<evidence type="ECO:0000256" key="1">
    <source>
        <dbReference type="ARBA" id="ARBA00004651"/>
    </source>
</evidence>
<evidence type="ECO:0000256" key="7">
    <source>
        <dbReference type="ARBA" id="ARBA00022795"/>
    </source>
</evidence>